<comment type="caution">
    <text evidence="3">The sequence shown here is derived from an EMBL/GenBank/DDBJ whole genome shotgun (WGS) entry which is preliminary data.</text>
</comment>
<feature type="compositionally biased region" description="Polar residues" evidence="1">
    <location>
        <begin position="132"/>
        <end position="142"/>
    </location>
</feature>
<name>A0A9W6YX51_AMBMO</name>
<feature type="compositionally biased region" description="Polar residues" evidence="1">
    <location>
        <begin position="39"/>
        <end position="51"/>
    </location>
</feature>
<dbReference type="Proteomes" id="UP001165063">
    <property type="component" value="Unassembled WGS sequence"/>
</dbReference>
<dbReference type="EMBL" id="BSXU01000934">
    <property type="protein sequence ID" value="GMG22154.1"/>
    <property type="molecule type" value="Genomic_DNA"/>
</dbReference>
<feature type="compositionally biased region" description="Low complexity" evidence="1">
    <location>
        <begin position="28"/>
        <end position="38"/>
    </location>
</feature>
<feature type="compositionally biased region" description="Polar residues" evidence="1">
    <location>
        <begin position="88"/>
        <end position="117"/>
    </location>
</feature>
<reference evidence="3" key="1">
    <citation type="submission" date="2023-04" db="EMBL/GenBank/DDBJ databases">
        <title>Ambrosiozyma monospora NBRC 1965.</title>
        <authorList>
            <person name="Ichikawa N."/>
            <person name="Sato H."/>
            <person name="Tonouchi N."/>
        </authorList>
    </citation>
    <scope>NUCLEOTIDE SEQUENCE</scope>
    <source>
        <strain evidence="3">NBRC 1965</strain>
    </source>
</reference>
<evidence type="ECO:0000256" key="2">
    <source>
        <dbReference type="SAM" id="SignalP"/>
    </source>
</evidence>
<evidence type="ECO:0000256" key="1">
    <source>
        <dbReference type="SAM" id="MobiDB-lite"/>
    </source>
</evidence>
<feature type="chain" id="PRO_5040935523" evidence="2">
    <location>
        <begin position="17"/>
        <end position="142"/>
    </location>
</feature>
<gene>
    <name evidence="3" type="ORF">Amon01_000253300</name>
</gene>
<feature type="signal peptide" evidence="2">
    <location>
        <begin position="1"/>
        <end position="16"/>
    </location>
</feature>
<feature type="compositionally biased region" description="Low complexity" evidence="1">
    <location>
        <begin position="52"/>
        <end position="70"/>
    </location>
</feature>
<sequence>MLVLVLLVLVVEVVLLVRDVSQECSTPSNVSSSSNSNNAQTRNGPTPSPLLSSSTSASTSASAAVAVATVGNHSSAPEYANHPRYPPSGNSSSTPVRSNAPLATSGSVTAGGNNNANGRPIAPLRRHRGRRVSNSTSSTRDK</sequence>
<keyword evidence="4" id="KW-1185">Reference proteome</keyword>
<evidence type="ECO:0000313" key="4">
    <source>
        <dbReference type="Proteomes" id="UP001165063"/>
    </source>
</evidence>
<accession>A0A9W6YX51</accession>
<protein>
    <submittedName>
        <fullName evidence="3">Unnamed protein product</fullName>
    </submittedName>
</protein>
<dbReference type="AlphaFoldDB" id="A0A9W6YX51"/>
<organism evidence="3 4">
    <name type="scientific">Ambrosiozyma monospora</name>
    <name type="common">Yeast</name>
    <name type="synonym">Endomycopsis monosporus</name>
    <dbReference type="NCBI Taxonomy" id="43982"/>
    <lineage>
        <taxon>Eukaryota</taxon>
        <taxon>Fungi</taxon>
        <taxon>Dikarya</taxon>
        <taxon>Ascomycota</taxon>
        <taxon>Saccharomycotina</taxon>
        <taxon>Pichiomycetes</taxon>
        <taxon>Pichiales</taxon>
        <taxon>Pichiaceae</taxon>
        <taxon>Ambrosiozyma</taxon>
    </lineage>
</organism>
<feature type="region of interest" description="Disordered" evidence="1">
    <location>
        <begin position="22"/>
        <end position="142"/>
    </location>
</feature>
<keyword evidence="2" id="KW-0732">Signal</keyword>
<proteinExistence type="predicted"/>
<evidence type="ECO:0000313" key="3">
    <source>
        <dbReference type="EMBL" id="GMG22154.1"/>
    </source>
</evidence>